<dbReference type="RefSeq" id="WP_377774820.1">
    <property type="nucleotide sequence ID" value="NZ_JBHUHO010000041.1"/>
</dbReference>
<dbReference type="Pfam" id="PF17974">
    <property type="entry name" value="GalBD_like"/>
    <property type="match status" value="1"/>
</dbReference>
<dbReference type="EMBL" id="JBHUHO010000041">
    <property type="protein sequence ID" value="MFD2117571.1"/>
    <property type="molecule type" value="Genomic_DNA"/>
</dbReference>
<feature type="domain" description="SLH" evidence="3">
    <location>
        <begin position="1523"/>
        <end position="1583"/>
    </location>
</feature>
<feature type="chain" id="PRO_5047069795" evidence="2">
    <location>
        <begin position="25"/>
        <end position="1644"/>
    </location>
</feature>
<evidence type="ECO:0000313" key="5">
    <source>
        <dbReference type="Proteomes" id="UP001597362"/>
    </source>
</evidence>
<dbReference type="Pfam" id="PF18080">
    <property type="entry name" value="Gal_mutarotas_3"/>
    <property type="match status" value="1"/>
</dbReference>
<dbReference type="InterPro" id="IPR049314">
    <property type="entry name" value="GH101_dom-5"/>
</dbReference>
<organism evidence="4 5">
    <name type="scientific">Paenibacillus yanchengensis</name>
    <dbReference type="NCBI Taxonomy" id="2035833"/>
    <lineage>
        <taxon>Bacteria</taxon>
        <taxon>Bacillati</taxon>
        <taxon>Bacillota</taxon>
        <taxon>Bacilli</taxon>
        <taxon>Bacillales</taxon>
        <taxon>Paenibacillaceae</taxon>
        <taxon>Paenibacillus</taxon>
    </lineage>
</organism>
<dbReference type="Gene3D" id="2.70.98.10">
    <property type="match status" value="1"/>
</dbReference>
<feature type="domain" description="SLH" evidence="3">
    <location>
        <begin position="1456"/>
        <end position="1519"/>
    </location>
</feature>
<dbReference type="CDD" id="cd14244">
    <property type="entry name" value="GH_101_like"/>
    <property type="match status" value="1"/>
</dbReference>
<evidence type="ECO:0000259" key="3">
    <source>
        <dbReference type="PROSITE" id="PS51272"/>
    </source>
</evidence>
<dbReference type="PROSITE" id="PS51272">
    <property type="entry name" value="SLH"/>
    <property type="match status" value="3"/>
</dbReference>
<reference evidence="5" key="1">
    <citation type="journal article" date="2019" name="Int. J. Syst. Evol. Microbiol.">
        <title>The Global Catalogue of Microorganisms (GCM) 10K type strain sequencing project: providing services to taxonomists for standard genome sequencing and annotation.</title>
        <authorList>
            <consortium name="The Broad Institute Genomics Platform"/>
            <consortium name="The Broad Institute Genome Sequencing Center for Infectious Disease"/>
            <person name="Wu L."/>
            <person name="Ma J."/>
        </authorList>
    </citation>
    <scope>NUCLEOTIDE SEQUENCE [LARGE SCALE GENOMIC DNA]</scope>
    <source>
        <strain evidence="5">GH52</strain>
    </source>
</reference>
<dbReference type="PANTHER" id="PTHR43308">
    <property type="entry name" value="OUTER MEMBRANE PROTEIN ALPHA-RELATED"/>
    <property type="match status" value="1"/>
</dbReference>
<dbReference type="Gene3D" id="2.60.120.870">
    <property type="match status" value="1"/>
</dbReference>
<feature type="region of interest" description="Disordered" evidence="1">
    <location>
        <begin position="28"/>
        <end position="54"/>
    </location>
</feature>
<dbReference type="InterPro" id="IPR014718">
    <property type="entry name" value="GH-type_carb-bd"/>
</dbReference>
<gene>
    <name evidence="4" type="ORF">ACFSJH_17720</name>
</gene>
<dbReference type="Proteomes" id="UP001597362">
    <property type="component" value="Unassembled WGS sequence"/>
</dbReference>
<keyword evidence="2" id="KW-0732">Signal</keyword>
<evidence type="ECO:0000313" key="4">
    <source>
        <dbReference type="EMBL" id="MFD2117571.1"/>
    </source>
</evidence>
<dbReference type="Pfam" id="PF00395">
    <property type="entry name" value="SLH"/>
    <property type="match status" value="3"/>
</dbReference>
<comment type="caution">
    <text evidence="4">The sequence shown here is derived from an EMBL/GenBank/DDBJ whole genome shotgun (WGS) entry which is preliminary data.</text>
</comment>
<feature type="region of interest" description="Disordered" evidence="1">
    <location>
        <begin position="1258"/>
        <end position="1283"/>
    </location>
</feature>
<feature type="domain" description="SLH" evidence="3">
    <location>
        <begin position="1585"/>
        <end position="1644"/>
    </location>
</feature>
<dbReference type="Pfam" id="PF21466">
    <property type="entry name" value="GH101_dom-5"/>
    <property type="match status" value="1"/>
</dbReference>
<dbReference type="Gene3D" id="2.60.120.260">
    <property type="entry name" value="Galactose-binding domain-like"/>
    <property type="match status" value="2"/>
</dbReference>
<accession>A0ABW4YPB2</accession>
<dbReference type="Gene3D" id="3.20.20.80">
    <property type="entry name" value="Glycosidases"/>
    <property type="match status" value="1"/>
</dbReference>
<name>A0ABW4YPB2_9BACL</name>
<feature type="signal peptide" evidence="2">
    <location>
        <begin position="1"/>
        <end position="24"/>
    </location>
</feature>
<dbReference type="Pfam" id="PF17451">
    <property type="entry name" value="Glyco_hyd_101C"/>
    <property type="match status" value="1"/>
</dbReference>
<dbReference type="InterPro" id="IPR051465">
    <property type="entry name" value="Cell_Envelope_Struct_Comp"/>
</dbReference>
<evidence type="ECO:0000256" key="2">
    <source>
        <dbReference type="SAM" id="SignalP"/>
    </source>
</evidence>
<sequence>MKLVQRSLVTVLVLLLTFATTITAQNNTNETESSVDQMAEESNNSTPISTEEQSITEVEQVDVNLTSDYRRTYDDGIAGTWHLDNGTVLPTQPVIEDGNLLVKTTGSMIVYDEDSTDIADGTYTIKFKTSSNVGRIGFLFRYSGPNSYAMIANDVGGKWVWQNSSSYGTLTDGGPELKKDTEYTLKIKFVGQTIKAWLDGEMFANMTVDIPITAGKIGLRGWFENKTITIDELAVEKHIPLTPPEAGELEPIVIQSNDMKVELDNRYPAVRKYTWLESNQEIAAQSDFLYTIRINGEDSMITVDNVEYDNHSATYEITATLIDESTEQSYQVKLETLLSVENNVLTFEQKVIQEPEDYPILTVEFPNHKLVSFQNDDAEIATAWTSGDWNSLQESFATAKDMDAGTVARTYSFLSDGNFAATIVNNIVETSAKTIIGVDKQTGNQAEVALWNGAWIYRGVVGYDEQFPPQTDMFAKVIITPDANGDQTADWQDGAIAFRKQMEVPLGGDWIRDHIPYISFNFNSLAQNPFLRSLDDAKKLYNLYDGFGQMILHKGYQAEGHDDSHPDVGGHIGIRQGGAKDFKKLTELANDYNLKIGVHVNINEYMLDAFYTNYEHLYKPLSAGWGWLDQAYYVDQMKDLLSGELKERFALLKQDAPDLDWVYVDVYAGAGWHAKQLANILQQNDWMVATEFSGPLEQDALWTHWGTDLYYPSSGDGSKIIRFLKNEYQDTFPANSAKLSKLLKGVQQPGIATWQGRTNVREGVDVFYNQNLPTKYMQYFPIMKWEDEKITFANQVEVMLETKEDDTEVGVIRKDGKVIAVSDIKINNDGTLNTKAESLIFLPWDPEQELKIYHWNPVGGSTEWELPNSWAGQSTVELYELHETGKQHKQQLVVQDGKVTIDAVKKVPYVIYKTIEDAATTPIASNWGEGTYVADPGFDSQTFAHWQVNSQATDNDHVTITRDARYNNMLQIAEGKAATVSQKITGLTPGKTYTASVWLTTGNKGKQRVTLGVKDYGGLPVTNYIENEPMLNREEPHKFKDTTFTRMKVDFTANNSGEAVIYMQVDEAQQPASDSIVLIDDVRIWEQPGVTNKGDYEYFEDFENVYEGWGPFMYLRGSGGQTHLVEKDPNPNSMQHMNYVLNGRYALKTNEDYKGALFRTVPSTLRFAADTEYEVGFKYDTLQDGLYRVSVREANGTEIAAQLLSKTTTGKRYNQVVVPFTSVGEDNYLVIETLRGNINIMNDYLVMDDLYVKNLSSEPVQPSAPSYPPYVPEKSDDKQDGDGTITVGKEAIVVSHDMTPSTDVTSISLAIPVERLQDAVEQGLAFHIDTPGAKLKWSPAQLAELIANAKDTIEVVISKTNHSLWPDPQEQMVLDETAYTIDLYVDGAKQNRLSSTPITIQLPYKQKTIEQAARLVVYQLNKDGTAQAMRSSRYDVSKQQFVIQATTTGSYAGLYYVGQFTDIDNLDWAKTEITYLEARGIIEGVSPQSFKPDAAVTRAELVTMMMRAVDWSDLPIPSTQTNSTLPFQDVASGKWYTDAIKQAVERGIIQGITADYFGVQEEITREQLAVIIARTLQLKTPSQLRTNYSDASTISSYAQDAVIAVTKANLMNGITADKFAPKQSVTRAQAAVVLYRILQLQQNN</sequence>
<dbReference type="InterPro" id="IPR040633">
    <property type="entry name" value="Gal_mutarotas_3"/>
</dbReference>
<dbReference type="InterPro" id="IPR025706">
    <property type="entry name" value="Endoa_GalNAc"/>
</dbReference>
<protein>
    <submittedName>
        <fullName evidence="4">Endo-alpha-N-acetylgalactosaminidase family protein</fullName>
    </submittedName>
</protein>
<evidence type="ECO:0000256" key="1">
    <source>
        <dbReference type="SAM" id="MobiDB-lite"/>
    </source>
</evidence>
<dbReference type="InterPro" id="IPR040502">
    <property type="entry name" value="GH101_dom-6"/>
</dbReference>
<dbReference type="InterPro" id="IPR001119">
    <property type="entry name" value="SLH_dom"/>
</dbReference>
<proteinExistence type="predicted"/>
<keyword evidence="5" id="KW-1185">Reference proteome</keyword>
<dbReference type="Pfam" id="PF12905">
    <property type="entry name" value="Glyco_hydro_101"/>
    <property type="match status" value="1"/>
</dbReference>
<dbReference type="InterPro" id="IPR035364">
    <property type="entry name" value="Beta_sandwich_GH101"/>
</dbReference>